<accession>A0A6C0IAR1</accession>
<dbReference type="AlphaFoldDB" id="A0A6C0IAR1"/>
<reference evidence="1" key="1">
    <citation type="journal article" date="2020" name="Nature">
        <title>Giant virus diversity and host interactions through global metagenomics.</title>
        <authorList>
            <person name="Schulz F."/>
            <person name="Roux S."/>
            <person name="Paez-Espino D."/>
            <person name="Jungbluth S."/>
            <person name="Walsh D.A."/>
            <person name="Denef V.J."/>
            <person name="McMahon K.D."/>
            <person name="Konstantinidis K.T."/>
            <person name="Eloe-Fadrosh E.A."/>
            <person name="Kyrpides N.C."/>
            <person name="Woyke T."/>
        </authorList>
    </citation>
    <scope>NUCLEOTIDE SEQUENCE</scope>
    <source>
        <strain evidence="1">GVMAG-M-3300023184-62</strain>
    </source>
</reference>
<name>A0A6C0IAR1_9ZZZZ</name>
<dbReference type="SUPFAM" id="SSF49899">
    <property type="entry name" value="Concanavalin A-like lectins/glucanases"/>
    <property type="match status" value="1"/>
</dbReference>
<evidence type="ECO:0000313" key="1">
    <source>
        <dbReference type="EMBL" id="QHT89829.1"/>
    </source>
</evidence>
<organism evidence="1">
    <name type="scientific">viral metagenome</name>
    <dbReference type="NCBI Taxonomy" id="1070528"/>
    <lineage>
        <taxon>unclassified sequences</taxon>
        <taxon>metagenomes</taxon>
        <taxon>organismal metagenomes</taxon>
    </lineage>
</organism>
<sequence length="756" mass="82032">MSFVTSNLPFFGPKQVPGLALWLDASDATSVVLSPSTQNVTRWNDKSGNIYNATAFGTGSPTYSSNSIIFTGNQAFSTTLPSLMSNQSGFAIVKYSSAAKINILSLTRTSGTAGIQQIIENNLQRTTTYGNNPIVSGATLTQNTILLYNHTFSATTNAFLYVNGSQTGTSTGPYTFTGAGTINIGGYDAGPGEGFVGSMYEILLYSNVLTTSQRQQVEGHLAWKWGLQSNLPVGHPYRFNSQQATYPFITIQTPFINVIKPYYSEFSPRSISGCRLWLDAADASTITLSNNAVTQWTDKSGNSNNATQPTVGSQPLYSNSFVFLNGTTQFFNVNLDFLASVSHNFFIVLRNFNYTNIYGAANGSLGANSLHIGFTNSTAYRMNHWGNDWYPNITANYKVNQTNLLNFNWVNNSSKIIYANGSLEGSNPQPGVIGTMSGGGRIGNVVGQGFINANIYEILIYTGTLTISQRQQIEGYLSSKWGILSNLALTNPYSGNMRKFIYSTIDISRPLVHSVSRNTVKWVPTQISGCALWLDAADRASITLTGSNITNVNDKSGQNVVLSNATGFSYRTNLFNGSYPSFYNPNGGFASGTTARLGVNASFAVSVPFTVFFVGHDITTTSDYGYVIDSGPSGAFSNRPYLYNGSLITQFGNTGTTLTARSPFQGCAQFYNSATMRINSSSVYTGSLATFTIPGITIGNRLSLNEAWPGHLCEILIYNKSITTKERQQVEGYLAYKWGLRSLLPANHPYKNIPVS</sequence>
<protein>
    <recommendedName>
        <fullName evidence="2">Lectin/glucanase superfamily protein</fullName>
    </recommendedName>
</protein>
<dbReference type="EMBL" id="MN740152">
    <property type="protein sequence ID" value="QHT89829.1"/>
    <property type="molecule type" value="Genomic_DNA"/>
</dbReference>
<dbReference type="InterPro" id="IPR013320">
    <property type="entry name" value="ConA-like_dom_sf"/>
</dbReference>
<proteinExistence type="predicted"/>
<dbReference type="Pfam" id="PF13385">
    <property type="entry name" value="Laminin_G_3"/>
    <property type="match status" value="1"/>
</dbReference>
<evidence type="ECO:0008006" key="2">
    <source>
        <dbReference type="Google" id="ProtNLM"/>
    </source>
</evidence>